<dbReference type="OrthoDB" id="972646at2"/>
<feature type="chain" id="PRO_5015124660" evidence="1">
    <location>
        <begin position="24"/>
        <end position="809"/>
    </location>
</feature>
<dbReference type="InterPro" id="IPR041700">
    <property type="entry name" value="OMP_b-brl_3"/>
</dbReference>
<dbReference type="SUPFAM" id="SSF56935">
    <property type="entry name" value="Porins"/>
    <property type="match status" value="1"/>
</dbReference>
<organism evidence="3 4">
    <name type="scientific">Cecembia rubra</name>
    <dbReference type="NCBI Taxonomy" id="1485585"/>
    <lineage>
        <taxon>Bacteria</taxon>
        <taxon>Pseudomonadati</taxon>
        <taxon>Bacteroidota</taxon>
        <taxon>Cytophagia</taxon>
        <taxon>Cytophagales</taxon>
        <taxon>Cyclobacteriaceae</taxon>
        <taxon>Cecembia</taxon>
    </lineage>
</organism>
<evidence type="ECO:0000313" key="3">
    <source>
        <dbReference type="EMBL" id="PSK97277.1"/>
    </source>
</evidence>
<evidence type="ECO:0000313" key="4">
    <source>
        <dbReference type="Proteomes" id="UP000240708"/>
    </source>
</evidence>
<sequence length="809" mass="90797">MKILFQTLLSVILLFALAHTSMAQMTPSSIKGKVTNIENQPILFANVALYNSSDSTIVKVGYTLEDGSFLLPELDPGNYWLKISFVGYSPYVLSPLDLVQNSELALEEITMITAENELETFTVESQKPLLEIKKDRVIFNVRESINSIGINTLDLLRKSPNVMIDKTGNIRMMGRSGAIVAINGKILPLTGGDLTAYLETIQTDQIESIELVTDPGAQFDAVGTAGVINIVLRKNSDFGANGSFVSGYSIGNKSRYNTALSGNYRSKLFNIYGSYSFNRYQNPYQEESLIKQNGRFLDLVGDGNIDRKVHAVRAGMDFNLSPKSVIGFLATGSFADLLWDISDQANFGTSAGIEGILNAASNNVLERTDHSFNLNYRYQNENGTIFNIDADYASFQKDVNNRQPNTIFDPAGENIISSVIYFISSPTSIDIKSIKADNERTLGQGKLSLGVKLTDIHSDNRFGFFREENGNLIPDLERSNDFLYKENISAAYASYFANFGKKFKLVSGLRAEYTQTIGELQSLQIEQNASIKRNYLDFFPNLNLTYLANEKHNWSFNANRRINRPNYNRLNPFQLLLNEFTFSQGNPFLLPEYATAFTFAHNFKSTITSSITYNEVKNHIGQLYLPAENNKFFLTQVNLEKQSQITLNVSAPLTISDWWEAYGTFSGFYIDNKFDTLDTSFDEKVTSMSLSLQNTFTLPKAWKIELSGFYNSPTLSGVNERIGTIWTVDIGASKSILKNRGFLSVGVSDIFRTNVWPSSSNSLIISANDFRIEDTRRLLLTFNYNFGNSKIKGSRRRTTGLDEERRRSN</sequence>
<feature type="domain" description="Outer membrane protein beta-barrel" evidence="2">
    <location>
        <begin position="380"/>
        <end position="784"/>
    </location>
</feature>
<accession>A0A2P8DJ73</accession>
<dbReference type="Pfam" id="PF14905">
    <property type="entry name" value="OMP_b-brl_3"/>
    <property type="match status" value="1"/>
</dbReference>
<dbReference type="SUPFAM" id="SSF49464">
    <property type="entry name" value="Carboxypeptidase regulatory domain-like"/>
    <property type="match status" value="1"/>
</dbReference>
<name>A0A2P8DJ73_9BACT</name>
<dbReference type="AlphaFoldDB" id="A0A2P8DJ73"/>
<dbReference type="Proteomes" id="UP000240708">
    <property type="component" value="Unassembled WGS sequence"/>
</dbReference>
<dbReference type="Pfam" id="PF13620">
    <property type="entry name" value="CarboxypepD_reg"/>
    <property type="match status" value="1"/>
</dbReference>
<dbReference type="PANTHER" id="PTHR40980">
    <property type="entry name" value="PLUG DOMAIN-CONTAINING PROTEIN"/>
    <property type="match status" value="1"/>
</dbReference>
<gene>
    <name evidence="3" type="ORF">CLV48_1222</name>
</gene>
<dbReference type="InterPro" id="IPR037066">
    <property type="entry name" value="Plug_dom_sf"/>
</dbReference>
<feature type="signal peptide" evidence="1">
    <location>
        <begin position="1"/>
        <end position="23"/>
    </location>
</feature>
<dbReference type="RefSeq" id="WP_106569119.1">
    <property type="nucleotide sequence ID" value="NZ_PYGF01000022.1"/>
</dbReference>
<dbReference type="Gene3D" id="2.60.40.1120">
    <property type="entry name" value="Carboxypeptidase-like, regulatory domain"/>
    <property type="match status" value="1"/>
</dbReference>
<protein>
    <submittedName>
        <fullName evidence="3">Outer membrane receptor protein involved in Fe transport</fullName>
    </submittedName>
</protein>
<dbReference type="PANTHER" id="PTHR40980:SF4">
    <property type="entry name" value="TONB-DEPENDENT RECEPTOR-LIKE BETA-BARREL DOMAIN-CONTAINING PROTEIN"/>
    <property type="match status" value="1"/>
</dbReference>
<keyword evidence="4" id="KW-1185">Reference proteome</keyword>
<keyword evidence="3" id="KW-0675">Receptor</keyword>
<evidence type="ECO:0000256" key="1">
    <source>
        <dbReference type="SAM" id="SignalP"/>
    </source>
</evidence>
<comment type="caution">
    <text evidence="3">The sequence shown here is derived from an EMBL/GenBank/DDBJ whole genome shotgun (WGS) entry which is preliminary data.</text>
</comment>
<dbReference type="InterPro" id="IPR008969">
    <property type="entry name" value="CarboxyPept-like_regulatory"/>
</dbReference>
<keyword evidence="1" id="KW-0732">Signal</keyword>
<reference evidence="3 4" key="1">
    <citation type="submission" date="2018-03" db="EMBL/GenBank/DDBJ databases">
        <title>Genomic Encyclopedia of Archaeal and Bacterial Type Strains, Phase II (KMG-II): from individual species to whole genera.</title>
        <authorList>
            <person name="Goeker M."/>
        </authorList>
    </citation>
    <scope>NUCLEOTIDE SEQUENCE [LARGE SCALE GENOMIC DNA]</scope>
    <source>
        <strain evidence="3 4">DSM 28057</strain>
    </source>
</reference>
<dbReference type="Gene3D" id="2.170.130.10">
    <property type="entry name" value="TonB-dependent receptor, plug domain"/>
    <property type="match status" value="1"/>
</dbReference>
<proteinExistence type="predicted"/>
<dbReference type="EMBL" id="PYGF01000022">
    <property type="protein sequence ID" value="PSK97277.1"/>
    <property type="molecule type" value="Genomic_DNA"/>
</dbReference>
<evidence type="ECO:0000259" key="2">
    <source>
        <dbReference type="Pfam" id="PF14905"/>
    </source>
</evidence>